<feature type="region of interest" description="Disordered" evidence="1">
    <location>
        <begin position="27"/>
        <end position="54"/>
    </location>
</feature>
<comment type="caution">
    <text evidence="2">The sequence shown here is derived from an EMBL/GenBank/DDBJ whole genome shotgun (WGS) entry which is preliminary data.</text>
</comment>
<reference evidence="2" key="1">
    <citation type="submission" date="2019-07" db="EMBL/GenBank/DDBJ databases">
        <authorList>
            <person name="Dittberner H."/>
        </authorList>
    </citation>
    <scope>NUCLEOTIDE SEQUENCE [LARGE SCALE GENOMIC DNA]</scope>
</reference>
<name>A0A565BCE8_9BRAS</name>
<protein>
    <submittedName>
        <fullName evidence="2">Uncharacterized protein</fullName>
    </submittedName>
</protein>
<evidence type="ECO:0000313" key="3">
    <source>
        <dbReference type="Proteomes" id="UP000489600"/>
    </source>
</evidence>
<dbReference type="Proteomes" id="UP000489600">
    <property type="component" value="Unassembled WGS sequence"/>
</dbReference>
<accession>A0A565BCE8</accession>
<feature type="compositionally biased region" description="Basic and acidic residues" evidence="1">
    <location>
        <begin position="38"/>
        <end position="48"/>
    </location>
</feature>
<proteinExistence type="predicted"/>
<sequence length="103" mass="11646">MSLDQTTYLDITSSISGQEIVMSQEKTLEMQGSQEQDQDMKELQKTDQDAQEGLQDDFYTKKPVEQRVGHEMDQGAPIRLIQRQGKFYSIYSILAGSKSPPNG</sequence>
<organism evidence="2 3">
    <name type="scientific">Arabis nemorensis</name>
    <dbReference type="NCBI Taxonomy" id="586526"/>
    <lineage>
        <taxon>Eukaryota</taxon>
        <taxon>Viridiplantae</taxon>
        <taxon>Streptophyta</taxon>
        <taxon>Embryophyta</taxon>
        <taxon>Tracheophyta</taxon>
        <taxon>Spermatophyta</taxon>
        <taxon>Magnoliopsida</taxon>
        <taxon>eudicotyledons</taxon>
        <taxon>Gunneridae</taxon>
        <taxon>Pentapetalae</taxon>
        <taxon>rosids</taxon>
        <taxon>malvids</taxon>
        <taxon>Brassicales</taxon>
        <taxon>Brassicaceae</taxon>
        <taxon>Arabideae</taxon>
        <taxon>Arabis</taxon>
    </lineage>
</organism>
<dbReference type="OrthoDB" id="10393886at2759"/>
<dbReference type="AlphaFoldDB" id="A0A565BCE8"/>
<keyword evidence="3" id="KW-1185">Reference proteome</keyword>
<gene>
    <name evidence="2" type="ORF">ANE_LOCUS9728</name>
</gene>
<dbReference type="EMBL" id="CABITT030000003">
    <property type="protein sequence ID" value="VVA99283.1"/>
    <property type="molecule type" value="Genomic_DNA"/>
</dbReference>
<evidence type="ECO:0000256" key="1">
    <source>
        <dbReference type="SAM" id="MobiDB-lite"/>
    </source>
</evidence>
<evidence type="ECO:0000313" key="2">
    <source>
        <dbReference type="EMBL" id="VVA99283.1"/>
    </source>
</evidence>